<feature type="transmembrane region" description="Helical" evidence="6">
    <location>
        <begin position="55"/>
        <end position="78"/>
    </location>
</feature>
<comment type="subcellular location">
    <subcellularLocation>
        <location evidence="1">Cell membrane</location>
        <topology evidence="1">Multi-pass membrane protein</topology>
    </subcellularLocation>
</comment>
<name>A0A2N9LCG5_9BACT</name>
<dbReference type="EMBL" id="OKRB01000086">
    <property type="protein sequence ID" value="SPE20966.1"/>
    <property type="molecule type" value="Genomic_DNA"/>
</dbReference>
<sequence>MKRMSEQHQQHEQEHHIVSPFTYVIILLALLTGTALTVLASYFDLGEWHIAHGVTIFWNPVAALAIASTKMILVVLFFMHVKYSRRLTKLTVASGFFMFLVLISMTLTDYMSRAWGRW</sequence>
<feature type="transmembrane region" description="Helical" evidence="6">
    <location>
        <begin position="90"/>
        <end position="108"/>
    </location>
</feature>
<dbReference type="Proteomes" id="UP000239735">
    <property type="component" value="Unassembled WGS sequence"/>
</dbReference>
<keyword evidence="2" id="KW-1003">Cell membrane</keyword>
<organism evidence="7 8">
    <name type="scientific">Candidatus Sulfuritelmatomonas gaucii</name>
    <dbReference type="NCBI Taxonomy" id="2043161"/>
    <lineage>
        <taxon>Bacteria</taxon>
        <taxon>Pseudomonadati</taxon>
        <taxon>Acidobacteriota</taxon>
        <taxon>Terriglobia</taxon>
        <taxon>Terriglobales</taxon>
        <taxon>Acidobacteriaceae</taxon>
        <taxon>Candidatus Sulfuritelmatomonas</taxon>
    </lineage>
</organism>
<evidence type="ECO:0000256" key="1">
    <source>
        <dbReference type="ARBA" id="ARBA00004651"/>
    </source>
</evidence>
<dbReference type="NCBIfam" id="TIGR02229">
    <property type="entry name" value="caa3_sub_IV"/>
    <property type="match status" value="1"/>
</dbReference>
<evidence type="ECO:0000256" key="5">
    <source>
        <dbReference type="ARBA" id="ARBA00023136"/>
    </source>
</evidence>
<feature type="transmembrane region" description="Helical" evidence="6">
    <location>
        <begin position="21"/>
        <end position="43"/>
    </location>
</feature>
<accession>A0A2N9LCG5</accession>
<reference evidence="8" key="1">
    <citation type="submission" date="2018-02" db="EMBL/GenBank/DDBJ databases">
        <authorList>
            <person name="Hausmann B."/>
        </authorList>
    </citation>
    <scope>NUCLEOTIDE SEQUENCE [LARGE SCALE GENOMIC DNA]</scope>
    <source>
        <strain evidence="8">Peat soil MAG SbA5</strain>
    </source>
</reference>
<dbReference type="AlphaFoldDB" id="A0A2N9LCG5"/>
<evidence type="ECO:0000256" key="2">
    <source>
        <dbReference type="ARBA" id="ARBA00022475"/>
    </source>
</evidence>
<evidence type="ECO:0000256" key="4">
    <source>
        <dbReference type="ARBA" id="ARBA00022989"/>
    </source>
</evidence>
<evidence type="ECO:0000313" key="8">
    <source>
        <dbReference type="Proteomes" id="UP000239735"/>
    </source>
</evidence>
<dbReference type="Pfam" id="PF03626">
    <property type="entry name" value="COX4_pro"/>
    <property type="match status" value="1"/>
</dbReference>
<evidence type="ECO:0000313" key="7">
    <source>
        <dbReference type="EMBL" id="SPE20966.1"/>
    </source>
</evidence>
<dbReference type="InterPro" id="IPR005171">
    <property type="entry name" value="Cyt_c_oxidase_su4_prok"/>
</dbReference>
<proteinExistence type="predicted"/>
<keyword evidence="4 6" id="KW-1133">Transmembrane helix</keyword>
<evidence type="ECO:0000256" key="6">
    <source>
        <dbReference type="SAM" id="Phobius"/>
    </source>
</evidence>
<protein>
    <submittedName>
        <fullName evidence="7">Caa(3)-type oxidase, subunit IV</fullName>
    </submittedName>
</protein>
<gene>
    <name evidence="7" type="primary">ctaF</name>
    <name evidence="7" type="ORF">SBA5_30171</name>
</gene>
<evidence type="ECO:0000256" key="3">
    <source>
        <dbReference type="ARBA" id="ARBA00022692"/>
    </source>
</evidence>
<keyword evidence="3 6" id="KW-0812">Transmembrane</keyword>
<dbReference type="GO" id="GO:0005886">
    <property type="term" value="C:plasma membrane"/>
    <property type="evidence" value="ECO:0007669"/>
    <property type="project" value="UniProtKB-SubCell"/>
</dbReference>
<keyword evidence="5 6" id="KW-0472">Membrane</keyword>
<dbReference type="InterPro" id="IPR011743">
    <property type="entry name" value="Caa3_sub_IV"/>
</dbReference>